<dbReference type="PROSITE" id="PS50887">
    <property type="entry name" value="GGDEF"/>
    <property type="match status" value="1"/>
</dbReference>
<evidence type="ECO:0000256" key="1">
    <source>
        <dbReference type="ARBA" id="ARBA00012528"/>
    </source>
</evidence>
<dbReference type="Pfam" id="PF00990">
    <property type="entry name" value="GGDEF"/>
    <property type="match status" value="1"/>
</dbReference>
<gene>
    <name evidence="4" type="ORF">ACFQS8_12865</name>
</gene>
<dbReference type="SMART" id="SM00267">
    <property type="entry name" value="GGDEF"/>
    <property type="match status" value="1"/>
</dbReference>
<dbReference type="RefSeq" id="WP_382168004.1">
    <property type="nucleotide sequence ID" value="NZ_JBHTBR010000005.1"/>
</dbReference>
<dbReference type="NCBIfam" id="TIGR00254">
    <property type="entry name" value="GGDEF"/>
    <property type="match status" value="1"/>
</dbReference>
<evidence type="ECO:0000313" key="5">
    <source>
        <dbReference type="Proteomes" id="UP001596492"/>
    </source>
</evidence>
<comment type="caution">
    <text evidence="4">The sequence shown here is derived from an EMBL/GenBank/DDBJ whole genome shotgun (WGS) entry which is preliminary data.</text>
</comment>
<dbReference type="EC" id="2.7.7.65" evidence="1"/>
<sequence>MKFLSIFSARRSEDGNTRYIDENGDIGVEKATELFGISEAELTPAVRAAIGAMTGEISELRNKNNALLKSLETAESMADHDALVPLFNRRAFVRELSRLVAFSRRYGLDASIIYFDLDGFKTINDTYGHSAGDKILLAVADVLVQQTRESDLLGRLGGDEFIAVLTSVTPAQAREKANQLATAIKEICIQYEGNELSIDASFGVTSLEHDETAELQIARADEAMYATKMRRKAKISNIS</sequence>
<dbReference type="Gene3D" id="3.30.70.270">
    <property type="match status" value="1"/>
</dbReference>
<dbReference type="PANTHER" id="PTHR45138">
    <property type="entry name" value="REGULATORY COMPONENTS OF SENSORY TRANSDUCTION SYSTEM"/>
    <property type="match status" value="1"/>
</dbReference>
<evidence type="ECO:0000256" key="2">
    <source>
        <dbReference type="ARBA" id="ARBA00034247"/>
    </source>
</evidence>
<dbReference type="InterPro" id="IPR050469">
    <property type="entry name" value="Diguanylate_Cyclase"/>
</dbReference>
<reference evidence="5" key="1">
    <citation type="journal article" date="2019" name="Int. J. Syst. Evol. Microbiol.">
        <title>The Global Catalogue of Microorganisms (GCM) 10K type strain sequencing project: providing services to taxonomists for standard genome sequencing and annotation.</title>
        <authorList>
            <consortium name="The Broad Institute Genomics Platform"/>
            <consortium name="The Broad Institute Genome Sequencing Center for Infectious Disease"/>
            <person name="Wu L."/>
            <person name="Ma J."/>
        </authorList>
    </citation>
    <scope>NUCLEOTIDE SEQUENCE [LARGE SCALE GENOMIC DNA]</scope>
    <source>
        <strain evidence="5">CCUG 51308</strain>
    </source>
</reference>
<feature type="domain" description="GGDEF" evidence="3">
    <location>
        <begin position="108"/>
        <end position="239"/>
    </location>
</feature>
<dbReference type="InterPro" id="IPR029787">
    <property type="entry name" value="Nucleotide_cyclase"/>
</dbReference>
<keyword evidence="5" id="KW-1185">Reference proteome</keyword>
<accession>A0ABW2IP13</accession>
<dbReference type="EMBL" id="JBHTBR010000005">
    <property type="protein sequence ID" value="MFC7292515.1"/>
    <property type="molecule type" value="Genomic_DNA"/>
</dbReference>
<evidence type="ECO:0000313" key="4">
    <source>
        <dbReference type="EMBL" id="MFC7292515.1"/>
    </source>
</evidence>
<dbReference type="InterPro" id="IPR000160">
    <property type="entry name" value="GGDEF_dom"/>
</dbReference>
<dbReference type="SUPFAM" id="SSF55073">
    <property type="entry name" value="Nucleotide cyclase"/>
    <property type="match status" value="1"/>
</dbReference>
<dbReference type="PANTHER" id="PTHR45138:SF9">
    <property type="entry name" value="DIGUANYLATE CYCLASE DGCM-RELATED"/>
    <property type="match status" value="1"/>
</dbReference>
<evidence type="ECO:0000259" key="3">
    <source>
        <dbReference type="PROSITE" id="PS50887"/>
    </source>
</evidence>
<protein>
    <recommendedName>
        <fullName evidence="1">diguanylate cyclase</fullName>
        <ecNumber evidence="1">2.7.7.65</ecNumber>
    </recommendedName>
</protein>
<dbReference type="InterPro" id="IPR043128">
    <property type="entry name" value="Rev_trsase/Diguanyl_cyclase"/>
</dbReference>
<organism evidence="4 5">
    <name type="scientific">Hirschia litorea</name>
    <dbReference type="NCBI Taxonomy" id="1199156"/>
    <lineage>
        <taxon>Bacteria</taxon>
        <taxon>Pseudomonadati</taxon>
        <taxon>Pseudomonadota</taxon>
        <taxon>Alphaproteobacteria</taxon>
        <taxon>Hyphomonadales</taxon>
        <taxon>Hyphomonadaceae</taxon>
        <taxon>Hirschia</taxon>
    </lineage>
</organism>
<dbReference type="Proteomes" id="UP001596492">
    <property type="component" value="Unassembled WGS sequence"/>
</dbReference>
<dbReference type="CDD" id="cd01949">
    <property type="entry name" value="GGDEF"/>
    <property type="match status" value="1"/>
</dbReference>
<proteinExistence type="predicted"/>
<name>A0ABW2IP13_9PROT</name>
<comment type="catalytic activity">
    <reaction evidence="2">
        <text>2 GTP = 3',3'-c-di-GMP + 2 diphosphate</text>
        <dbReference type="Rhea" id="RHEA:24898"/>
        <dbReference type="ChEBI" id="CHEBI:33019"/>
        <dbReference type="ChEBI" id="CHEBI:37565"/>
        <dbReference type="ChEBI" id="CHEBI:58805"/>
        <dbReference type="EC" id="2.7.7.65"/>
    </reaction>
</comment>